<protein>
    <submittedName>
        <fullName evidence="4">Uncharacterized protein DUF4124</fullName>
    </submittedName>
</protein>
<organism evidence="4 5">
    <name type="scientific">Plasticicumulans acidivorans</name>
    <dbReference type="NCBI Taxonomy" id="886464"/>
    <lineage>
        <taxon>Bacteria</taxon>
        <taxon>Pseudomonadati</taxon>
        <taxon>Pseudomonadota</taxon>
        <taxon>Gammaproteobacteria</taxon>
        <taxon>Candidatus Competibacteraceae</taxon>
        <taxon>Plasticicumulans</taxon>
    </lineage>
</organism>
<feature type="compositionally biased region" description="Polar residues" evidence="1">
    <location>
        <begin position="71"/>
        <end position="90"/>
    </location>
</feature>
<name>A0A317MWU6_9GAMM</name>
<comment type="caution">
    <text evidence="4">The sequence shown here is derived from an EMBL/GenBank/DDBJ whole genome shotgun (WGS) entry which is preliminary data.</text>
</comment>
<dbReference type="Pfam" id="PF13511">
    <property type="entry name" value="DUF4124"/>
    <property type="match status" value="1"/>
</dbReference>
<feature type="region of interest" description="Disordered" evidence="1">
    <location>
        <begin position="30"/>
        <end position="92"/>
    </location>
</feature>
<accession>A0A317MWU6</accession>
<keyword evidence="2" id="KW-0732">Signal</keyword>
<dbReference type="InterPro" id="IPR025392">
    <property type="entry name" value="DUF4124"/>
</dbReference>
<feature type="compositionally biased region" description="Polar residues" evidence="1">
    <location>
        <begin position="33"/>
        <end position="46"/>
    </location>
</feature>
<keyword evidence="5" id="KW-1185">Reference proteome</keyword>
<gene>
    <name evidence="4" type="ORF">C7443_103264</name>
</gene>
<feature type="signal peptide" evidence="2">
    <location>
        <begin position="1"/>
        <end position="20"/>
    </location>
</feature>
<proteinExistence type="predicted"/>
<evidence type="ECO:0000313" key="5">
    <source>
        <dbReference type="Proteomes" id="UP000246569"/>
    </source>
</evidence>
<evidence type="ECO:0000256" key="1">
    <source>
        <dbReference type="SAM" id="MobiDB-lite"/>
    </source>
</evidence>
<evidence type="ECO:0000259" key="3">
    <source>
        <dbReference type="Pfam" id="PF13511"/>
    </source>
</evidence>
<feature type="domain" description="DUF4124" evidence="3">
    <location>
        <begin position="11"/>
        <end position="62"/>
    </location>
</feature>
<dbReference type="AlphaFoldDB" id="A0A317MWU6"/>
<dbReference type="Proteomes" id="UP000246569">
    <property type="component" value="Unassembled WGS sequence"/>
</dbReference>
<feature type="chain" id="PRO_5016404845" evidence="2">
    <location>
        <begin position="21"/>
        <end position="141"/>
    </location>
</feature>
<reference evidence="4 5" key="1">
    <citation type="submission" date="2018-05" db="EMBL/GenBank/DDBJ databases">
        <title>Genomic Encyclopedia of Type Strains, Phase IV (KMG-IV): sequencing the most valuable type-strain genomes for metagenomic binning, comparative biology and taxonomic classification.</title>
        <authorList>
            <person name="Goeker M."/>
        </authorList>
    </citation>
    <scope>NUCLEOTIDE SEQUENCE [LARGE SCALE GENOMIC DNA]</scope>
    <source>
        <strain evidence="4 5">DSM 23606</strain>
    </source>
</reference>
<evidence type="ECO:0000313" key="4">
    <source>
        <dbReference type="EMBL" id="PWV63339.1"/>
    </source>
</evidence>
<sequence length="141" mass="15198">MLERLAILCTAATFALTAQAGVYKWQDAEGHTHYSSSPPRNSQAQEINVRAGTGTPEAQPPAQTPPPTPTDEGSNAGGQSDADTPRNQDACTKARENVRILESTQPVTIEGQDGKPVLLDDTARARELERARKGVEYFCHP</sequence>
<dbReference type="RefSeq" id="WP_170123521.1">
    <property type="nucleotide sequence ID" value="NZ_QGTJ01000003.1"/>
</dbReference>
<feature type="compositionally biased region" description="Pro residues" evidence="1">
    <location>
        <begin position="58"/>
        <end position="69"/>
    </location>
</feature>
<dbReference type="EMBL" id="QGTJ01000003">
    <property type="protein sequence ID" value="PWV63339.1"/>
    <property type="molecule type" value="Genomic_DNA"/>
</dbReference>
<evidence type="ECO:0000256" key="2">
    <source>
        <dbReference type="SAM" id="SignalP"/>
    </source>
</evidence>